<keyword evidence="3" id="KW-1185">Reference proteome</keyword>
<dbReference type="PANTHER" id="PTHR28037:SF1">
    <property type="entry name" value="ALCOHOL O-ACETYLTRANSFERASE 1-RELATED"/>
    <property type="match status" value="1"/>
</dbReference>
<reference evidence="2 3" key="1">
    <citation type="submission" date="2019-03" db="EMBL/GenBank/DDBJ databases">
        <title>Genomic Encyclopedia of Type Strains, Phase III (KMG-III): the genomes of soil and plant-associated and newly described type strains.</title>
        <authorList>
            <person name="Whitman W."/>
        </authorList>
    </citation>
    <scope>NUCLEOTIDE SEQUENCE [LARGE SCALE GENOMIC DNA]</scope>
    <source>
        <strain evidence="2 3">LMG 29544</strain>
    </source>
</reference>
<sequence length="439" mass="48293">MTDSITRDDTSIQPGKTLRMLGVFEEYFWLLRQRLPRTMVVAAEVQGRTTIEQWRAALRALQAHHAILSARIRQKPGFRPSFEFVPDAPLALKVVPSESGTRLFELISAELATRFAPDRALLSASILYGRDRTTLVLGADHAALDGTSLILLIRDLLRALAGEALGDPCAMPPSHDQLLGLRMSDQYAFAMLPRIARNRDVDQRQAERRGSEPLADASLAADDEQPLLQQIWLEPSVTSLVERVARNQHATVHGTLCAAVMLAGRALSRSWRDNTIRCSSSIDTRALFGANEQLGLFPEQRCTELDPSTISSFWDLARTVTQNLAMRTTHAESAGGFSWPVLDMISAGADPDRLVIGSRQRAPTLRVDNYGQLSIPLEYGRLRIKWVTPVAMHGAPHTQSISVASVDGLLCMTNVSAEPVPSLLGNARRLLLAQLDPSD</sequence>
<dbReference type="Gene3D" id="3.30.559.30">
    <property type="entry name" value="Nonribosomal peptide synthetase, condensation domain"/>
    <property type="match status" value="1"/>
</dbReference>
<dbReference type="EMBL" id="SORE01000042">
    <property type="protein sequence ID" value="TDY37187.1"/>
    <property type="molecule type" value="Genomic_DNA"/>
</dbReference>
<gene>
    <name evidence="2" type="ORF">BX592_14227</name>
</gene>
<protein>
    <submittedName>
        <fullName evidence="2">Condensation domain-containing protein</fullName>
    </submittedName>
</protein>
<evidence type="ECO:0000313" key="2">
    <source>
        <dbReference type="EMBL" id="TDY37187.1"/>
    </source>
</evidence>
<dbReference type="Gene3D" id="3.30.559.10">
    <property type="entry name" value="Chloramphenicol acetyltransferase-like domain"/>
    <property type="match status" value="1"/>
</dbReference>
<comment type="caution">
    <text evidence="2">The sequence shown here is derived from an EMBL/GenBank/DDBJ whole genome shotgun (WGS) entry which is preliminary data.</text>
</comment>
<dbReference type="PANTHER" id="PTHR28037">
    <property type="entry name" value="ALCOHOL O-ACETYLTRANSFERASE 1-RELATED"/>
    <property type="match status" value="1"/>
</dbReference>
<dbReference type="InterPro" id="IPR052058">
    <property type="entry name" value="Alcohol_O-acetyltransferase"/>
</dbReference>
<feature type="compositionally biased region" description="Basic and acidic residues" evidence="1">
    <location>
        <begin position="200"/>
        <end position="211"/>
    </location>
</feature>
<dbReference type="InterPro" id="IPR023213">
    <property type="entry name" value="CAT-like_dom_sf"/>
</dbReference>
<feature type="region of interest" description="Disordered" evidence="1">
    <location>
        <begin position="200"/>
        <end position="219"/>
    </location>
</feature>
<evidence type="ECO:0000256" key="1">
    <source>
        <dbReference type="SAM" id="MobiDB-lite"/>
    </source>
</evidence>
<dbReference type="RefSeq" id="WP_134197287.1">
    <property type="nucleotide sequence ID" value="NZ_JBHLUW010000004.1"/>
</dbReference>
<dbReference type="OrthoDB" id="863140at2"/>
<accession>A0A4R8L3P0</accession>
<proteinExistence type="predicted"/>
<name>A0A4R8L3P0_9BURK</name>
<dbReference type="SUPFAM" id="SSF52777">
    <property type="entry name" value="CoA-dependent acyltransferases"/>
    <property type="match status" value="2"/>
</dbReference>
<dbReference type="Proteomes" id="UP000295509">
    <property type="component" value="Unassembled WGS sequence"/>
</dbReference>
<dbReference type="AlphaFoldDB" id="A0A4R8L3P0"/>
<evidence type="ECO:0000313" key="3">
    <source>
        <dbReference type="Proteomes" id="UP000295509"/>
    </source>
</evidence>
<organism evidence="2 3">
    <name type="scientific">Paraburkholderia rhizosphaerae</name>
    <dbReference type="NCBI Taxonomy" id="480658"/>
    <lineage>
        <taxon>Bacteria</taxon>
        <taxon>Pseudomonadati</taxon>
        <taxon>Pseudomonadota</taxon>
        <taxon>Betaproteobacteria</taxon>
        <taxon>Burkholderiales</taxon>
        <taxon>Burkholderiaceae</taxon>
        <taxon>Paraburkholderia</taxon>
    </lineage>
</organism>